<dbReference type="CDD" id="cd14447">
    <property type="entry name" value="SPX"/>
    <property type="match status" value="1"/>
</dbReference>
<dbReference type="PANTHER" id="PTHR22958">
    <property type="entry name" value="GLYCEROPHOSPHORYL DIESTER PHOSPHODIESTERASE"/>
    <property type="match status" value="1"/>
</dbReference>
<dbReference type="PROSITE" id="PS50297">
    <property type="entry name" value="ANK_REP_REGION"/>
    <property type="match status" value="2"/>
</dbReference>
<gene>
    <name evidence="8" type="ORF">BCR38DRAFT_488398</name>
</gene>
<dbReference type="GO" id="GO:0047389">
    <property type="term" value="F:glycerophosphocholine phosphodiesterase activity"/>
    <property type="evidence" value="ECO:0007669"/>
    <property type="project" value="TreeGrafter"/>
</dbReference>
<dbReference type="OrthoDB" id="197419at2759"/>
<feature type="region of interest" description="Disordered" evidence="5">
    <location>
        <begin position="820"/>
        <end position="846"/>
    </location>
</feature>
<dbReference type="Gene3D" id="3.20.20.190">
    <property type="entry name" value="Phosphatidylinositol (PI) phosphodiesterase"/>
    <property type="match status" value="1"/>
</dbReference>
<dbReference type="STRING" id="1141098.A0A1Y2DM54"/>
<dbReference type="Gene3D" id="1.25.40.20">
    <property type="entry name" value="Ankyrin repeat-containing domain"/>
    <property type="match status" value="2"/>
</dbReference>
<evidence type="ECO:0000256" key="3">
    <source>
        <dbReference type="ARBA" id="ARBA00023043"/>
    </source>
</evidence>
<feature type="repeat" description="ANK" evidence="4">
    <location>
        <begin position="451"/>
        <end position="483"/>
    </location>
</feature>
<dbReference type="EMBL" id="MCFJ01000012">
    <property type="protein sequence ID" value="ORY60216.1"/>
    <property type="molecule type" value="Genomic_DNA"/>
</dbReference>
<dbReference type="Pfam" id="PF12796">
    <property type="entry name" value="Ank_2"/>
    <property type="match status" value="2"/>
</dbReference>
<name>A0A1Y2DM54_9PEZI</name>
<dbReference type="SUPFAM" id="SSF51695">
    <property type="entry name" value="PLC-like phosphodiesterases"/>
    <property type="match status" value="1"/>
</dbReference>
<evidence type="ECO:0000256" key="4">
    <source>
        <dbReference type="PROSITE-ProRule" id="PRU00023"/>
    </source>
</evidence>
<keyword evidence="3 4" id="KW-0040">ANK repeat</keyword>
<dbReference type="PRINTS" id="PR01415">
    <property type="entry name" value="ANKYRIN"/>
</dbReference>
<evidence type="ECO:0000313" key="8">
    <source>
        <dbReference type="EMBL" id="ORY60216.1"/>
    </source>
</evidence>
<accession>A0A1Y2DM54</accession>
<reference evidence="8 9" key="1">
    <citation type="submission" date="2016-07" db="EMBL/GenBank/DDBJ databases">
        <title>Pervasive Adenine N6-methylation of Active Genes in Fungi.</title>
        <authorList>
            <consortium name="DOE Joint Genome Institute"/>
            <person name="Mondo S.J."/>
            <person name="Dannebaum R.O."/>
            <person name="Kuo R.C."/>
            <person name="Labutti K."/>
            <person name="Haridas S."/>
            <person name="Kuo A."/>
            <person name="Salamov A."/>
            <person name="Ahrendt S.R."/>
            <person name="Lipzen A."/>
            <person name="Sullivan W."/>
            <person name="Andreopoulos W.B."/>
            <person name="Clum A."/>
            <person name="Lindquist E."/>
            <person name="Daum C."/>
            <person name="Ramamoorthy G.K."/>
            <person name="Gryganskyi A."/>
            <person name="Culley D."/>
            <person name="Magnuson J.K."/>
            <person name="James T.Y."/>
            <person name="O'Malley M.A."/>
            <person name="Stajich J.E."/>
            <person name="Spatafora J.W."/>
            <person name="Visel A."/>
            <person name="Grigoriev I.V."/>
        </authorList>
    </citation>
    <scope>NUCLEOTIDE SEQUENCE [LARGE SCALE GENOMIC DNA]</scope>
    <source>
        <strain evidence="8 9">CBS 129021</strain>
    </source>
</reference>
<dbReference type="InterPro" id="IPR036770">
    <property type="entry name" value="Ankyrin_rpt-contain_sf"/>
</dbReference>
<proteinExistence type="predicted"/>
<organism evidence="8 9">
    <name type="scientific">Pseudomassariella vexata</name>
    <dbReference type="NCBI Taxonomy" id="1141098"/>
    <lineage>
        <taxon>Eukaryota</taxon>
        <taxon>Fungi</taxon>
        <taxon>Dikarya</taxon>
        <taxon>Ascomycota</taxon>
        <taxon>Pezizomycotina</taxon>
        <taxon>Sordariomycetes</taxon>
        <taxon>Xylariomycetidae</taxon>
        <taxon>Amphisphaeriales</taxon>
        <taxon>Pseudomassariaceae</taxon>
        <taxon>Pseudomassariella</taxon>
    </lineage>
</organism>
<evidence type="ECO:0000313" key="9">
    <source>
        <dbReference type="Proteomes" id="UP000193689"/>
    </source>
</evidence>
<feature type="domain" description="SPX" evidence="6">
    <location>
        <begin position="1"/>
        <end position="145"/>
    </location>
</feature>
<dbReference type="PROSITE" id="PS51704">
    <property type="entry name" value="GP_PDE"/>
    <property type="match status" value="1"/>
</dbReference>
<dbReference type="InterPro" id="IPR002110">
    <property type="entry name" value="Ankyrin_rpt"/>
</dbReference>
<dbReference type="PROSITE" id="PS50088">
    <property type="entry name" value="ANK_REPEAT"/>
    <property type="match status" value="3"/>
</dbReference>
<evidence type="ECO:0000259" key="7">
    <source>
        <dbReference type="PROSITE" id="PS51704"/>
    </source>
</evidence>
<dbReference type="GeneID" id="63780479"/>
<comment type="caution">
    <text evidence="8">The sequence shown here is derived from an EMBL/GenBank/DDBJ whole genome shotgun (WGS) entry which is preliminary data.</text>
</comment>
<dbReference type="Pfam" id="PF03009">
    <property type="entry name" value="GDPD"/>
    <property type="match status" value="1"/>
</dbReference>
<dbReference type="Pfam" id="PF25329">
    <property type="entry name" value="C2_GDE1"/>
    <property type="match status" value="1"/>
</dbReference>
<dbReference type="InterPro" id="IPR057506">
    <property type="entry name" value="C2_GPCPD1"/>
</dbReference>
<sequence length="1094" mass="122650">MKFGRDFYRLQIPRWADAYLDYDGLKHLAKQKSVRNGQLEAFRDSLHRETADINDFLRRQHALINLWVEAVLSRFIISHASTFEVLDFAGVAQPELQDLVDCLIEILDFAAQLDVFSKINRDAIERLLGKLGCVEVLSWVTGSESPLYARPWTETSSRVQDLLQQVHRALELQADATELRSLFSPAMPSECLSRSVYHSISNDDSAALMCVMASTVSELATQAMLYSVLQVAIVYRSPRCIQSLLGEITSPLEEVLCGHRDPLHQFIAQLACRGRPEPHFQPAAVLEDMFRDLSPYQHHMLLTKDWRGRYPLHYAAEYGLSEVCLQILKFIEPSVILECDIAGETPLALAVCSGHAKVVQAFLELDLEENARAKSMISEQVAGAFLCVAIQSRSTDVAKCLIKFGKGLNWQGGKQGQTPLYIASRTGQVEVVEMLLLRSPDLNLNLPHASKKWTPLIVASVHGHVELVRLLLSAGANVNSQDWRGWSAIDHASYRAHMAIVAMVQHALCKDDGVSSETPKLSVQVCSAQQTAVHRPTSFAPHEALPDAESDLTSIFVNLGTFETHHNEKIADIIPSVANQRQHHNSIQSSMLLEVSGSDCREPPYCLQLPYLGDISDITWRFSTSDPDNMRLTFKLFQFLGEREVCKRLVGSGIALLSAIKGWFRTERQSLRRDSTVALMNSDGDFAGTLSFTFLVAGAYKPAMLPTHAQKMCPPPSTQIVAHRGLGLNEKKSKRLQIGEHTFQSLASALDQGADYIEVSHLTWLNWTMANIFANVQVTRDHVPVIYHDWFVSEAGLDVPIHAMTYRQWMALSEAQSGSHEEVPRGRLPWDERTRPSVRHRRDSRSLCARQDHPTKAMIDRMKHTFEYTNYNMKGNTRGDFIHDAFVTLRQLFEKFPENVSFDIELKYPMFWETDYWGMEPYCNEMNSYLDVILDVVYSLSHNTNRSIFFSCFNPEVCILLSTKQKTYPVVFLNDSMVSGAAGDTRATSLQQAVRFAKKWDLQGIIMAAETFVAAPKLIGHVKGLGLFCGSYGALNDVPGFAKVVFLIRPSYEARDGMSEADQVAQKQQAEGIDMIVVNNIRLISMALGSSSAA</sequence>
<dbReference type="RefSeq" id="XP_040712650.1">
    <property type="nucleotide sequence ID" value="XM_040864267.1"/>
</dbReference>
<evidence type="ECO:0000256" key="1">
    <source>
        <dbReference type="ARBA" id="ARBA00022737"/>
    </source>
</evidence>
<dbReference type="PROSITE" id="PS51382">
    <property type="entry name" value="SPX"/>
    <property type="match status" value="1"/>
</dbReference>
<feature type="repeat" description="ANK" evidence="4">
    <location>
        <begin position="415"/>
        <end position="447"/>
    </location>
</feature>
<dbReference type="InterPro" id="IPR030395">
    <property type="entry name" value="GP_PDE_dom"/>
</dbReference>
<dbReference type="InParanoid" id="A0A1Y2DM54"/>
<dbReference type="Pfam" id="PF00023">
    <property type="entry name" value="Ank"/>
    <property type="match status" value="1"/>
</dbReference>
<evidence type="ECO:0000259" key="6">
    <source>
        <dbReference type="PROSITE" id="PS51382"/>
    </source>
</evidence>
<dbReference type="Proteomes" id="UP000193689">
    <property type="component" value="Unassembled WGS sequence"/>
</dbReference>
<dbReference type="PANTHER" id="PTHR22958:SF1">
    <property type="entry name" value="GLYCEROPHOSPHOCHOLINE PHOSPHODIESTERASE GPCPD1"/>
    <property type="match status" value="1"/>
</dbReference>
<dbReference type="InterPro" id="IPR051578">
    <property type="entry name" value="GDPD"/>
</dbReference>
<keyword evidence="2" id="KW-0378">Hydrolase</keyword>
<feature type="domain" description="GP-PDE" evidence="7">
    <location>
        <begin position="718"/>
        <end position="1070"/>
    </location>
</feature>
<dbReference type="InterPro" id="IPR017946">
    <property type="entry name" value="PLC-like_Pdiesterase_TIM-brl"/>
</dbReference>
<dbReference type="SUPFAM" id="SSF48403">
    <property type="entry name" value="Ankyrin repeat"/>
    <property type="match status" value="1"/>
</dbReference>
<dbReference type="InterPro" id="IPR004331">
    <property type="entry name" value="SPX_dom"/>
</dbReference>
<dbReference type="AlphaFoldDB" id="A0A1Y2DM54"/>
<protein>
    <submittedName>
        <fullName evidence="8">Uncharacterized protein</fullName>
    </submittedName>
</protein>
<evidence type="ECO:0000256" key="5">
    <source>
        <dbReference type="SAM" id="MobiDB-lite"/>
    </source>
</evidence>
<evidence type="ECO:0000256" key="2">
    <source>
        <dbReference type="ARBA" id="ARBA00022801"/>
    </source>
</evidence>
<feature type="compositionally biased region" description="Basic and acidic residues" evidence="5">
    <location>
        <begin position="820"/>
        <end position="835"/>
    </location>
</feature>
<keyword evidence="9" id="KW-1185">Reference proteome</keyword>
<keyword evidence="1" id="KW-0677">Repeat</keyword>
<feature type="repeat" description="ANK" evidence="4">
    <location>
        <begin position="342"/>
        <end position="374"/>
    </location>
</feature>
<dbReference type="SMART" id="SM00248">
    <property type="entry name" value="ANK"/>
    <property type="match status" value="6"/>
</dbReference>
<dbReference type="GO" id="GO:0046475">
    <property type="term" value="P:glycerophospholipid catabolic process"/>
    <property type="evidence" value="ECO:0007669"/>
    <property type="project" value="TreeGrafter"/>
</dbReference>